<keyword evidence="2" id="KW-1185">Reference proteome</keyword>
<proteinExistence type="predicted"/>
<reference evidence="1 2" key="1">
    <citation type="submission" date="2014-03" db="EMBL/GenBank/DDBJ databases">
        <title>The genomes of two eusocial bee gut symbionts.</title>
        <authorList>
            <person name="Kwong W.K."/>
            <person name="Engel P."/>
            <person name="Koch H."/>
            <person name="Moran N.A."/>
        </authorList>
    </citation>
    <scope>NUCLEOTIDE SEQUENCE [LARGE SCALE GENOMIC DNA]</scope>
    <source>
        <strain evidence="2">wkB29</strain>
    </source>
</reference>
<accession>A0A837AGN2</accession>
<gene>
    <name evidence="1" type="ORF">SALWKB29_1587</name>
</gene>
<dbReference type="Proteomes" id="UP000027170">
    <property type="component" value="Unassembled WGS sequence"/>
</dbReference>
<name>A0A837AGN2_9NEIS</name>
<dbReference type="AlphaFoldDB" id="A0A837AGN2"/>
<comment type="caution">
    <text evidence="1">The sequence shown here is derived from an EMBL/GenBank/DDBJ whole genome shotgun (WGS) entry which is preliminary data.</text>
</comment>
<dbReference type="EMBL" id="JFZV01000007">
    <property type="protein sequence ID" value="KDN14498.1"/>
    <property type="molecule type" value="Genomic_DNA"/>
</dbReference>
<evidence type="ECO:0000313" key="2">
    <source>
        <dbReference type="Proteomes" id="UP000027170"/>
    </source>
</evidence>
<sequence length="45" mass="5362">MHFSRYLSILKLLYKLAVAKWLPVGLNKTIRLKTMHQPPQNHYLV</sequence>
<protein>
    <submittedName>
        <fullName evidence="1">Uncharacterized protein</fullName>
    </submittedName>
</protein>
<evidence type="ECO:0000313" key="1">
    <source>
        <dbReference type="EMBL" id="KDN14498.1"/>
    </source>
</evidence>
<organism evidence="1 2">
    <name type="scientific">Snodgrassella communis</name>
    <dbReference type="NCBI Taxonomy" id="2946699"/>
    <lineage>
        <taxon>Bacteria</taxon>
        <taxon>Pseudomonadati</taxon>
        <taxon>Pseudomonadota</taxon>
        <taxon>Betaproteobacteria</taxon>
        <taxon>Neisseriales</taxon>
        <taxon>Neisseriaceae</taxon>
        <taxon>Snodgrassella</taxon>
    </lineage>
</organism>